<comment type="caution">
    <text evidence="2">The sequence shown here is derived from an EMBL/GenBank/DDBJ whole genome shotgun (WGS) entry which is preliminary data.</text>
</comment>
<dbReference type="RefSeq" id="WP_380206966.1">
    <property type="nucleotide sequence ID" value="NZ_JBHTEK010000005.1"/>
</dbReference>
<dbReference type="PANTHER" id="PTHR41533:SF2">
    <property type="entry name" value="BLR7131 PROTEIN"/>
    <property type="match status" value="1"/>
</dbReference>
<proteinExistence type="predicted"/>
<dbReference type="PANTHER" id="PTHR41533">
    <property type="entry name" value="L,D-TRANSPEPTIDASE HI_1667-RELATED"/>
    <property type="match status" value="1"/>
</dbReference>
<reference evidence="3" key="1">
    <citation type="journal article" date="2019" name="Int. J. Syst. Evol. Microbiol.">
        <title>The Global Catalogue of Microorganisms (GCM) 10K type strain sequencing project: providing services to taxonomists for standard genome sequencing and annotation.</title>
        <authorList>
            <consortium name="The Broad Institute Genomics Platform"/>
            <consortium name="The Broad Institute Genome Sequencing Center for Infectious Disease"/>
            <person name="Wu L."/>
            <person name="Ma J."/>
        </authorList>
    </citation>
    <scope>NUCLEOTIDE SEQUENCE [LARGE SCALE GENOMIC DNA]</scope>
    <source>
        <strain evidence="3">JCM 19635</strain>
    </source>
</reference>
<organism evidence="2 3">
    <name type="scientific">Hymenobacter humi</name>
    <dbReference type="NCBI Taxonomy" id="1411620"/>
    <lineage>
        <taxon>Bacteria</taxon>
        <taxon>Pseudomonadati</taxon>
        <taxon>Bacteroidota</taxon>
        <taxon>Cytophagia</taxon>
        <taxon>Cytophagales</taxon>
        <taxon>Hymenobacteraceae</taxon>
        <taxon>Hymenobacter</taxon>
    </lineage>
</organism>
<feature type="domain" description="L,D-TPase catalytic" evidence="1">
    <location>
        <begin position="5"/>
        <end position="151"/>
    </location>
</feature>
<evidence type="ECO:0000313" key="3">
    <source>
        <dbReference type="Proteomes" id="UP001596513"/>
    </source>
</evidence>
<evidence type="ECO:0000259" key="1">
    <source>
        <dbReference type="Pfam" id="PF03734"/>
    </source>
</evidence>
<evidence type="ECO:0000313" key="2">
    <source>
        <dbReference type="EMBL" id="MFC7670990.1"/>
    </source>
</evidence>
<protein>
    <recommendedName>
        <fullName evidence="1">L,D-TPase catalytic domain-containing protein</fullName>
    </recommendedName>
</protein>
<dbReference type="Proteomes" id="UP001596513">
    <property type="component" value="Unassembled WGS sequence"/>
</dbReference>
<dbReference type="EMBL" id="JBHTEK010000005">
    <property type="protein sequence ID" value="MFC7670990.1"/>
    <property type="molecule type" value="Genomic_DNA"/>
</dbReference>
<dbReference type="Pfam" id="PF03734">
    <property type="entry name" value="YkuD"/>
    <property type="match status" value="1"/>
</dbReference>
<name>A0ABW2UFI9_9BACT</name>
<sequence length="217" mass="24633">MLHAHRVIIGKPGTPTPTFSSRFTSFTVAPEWHVPQSIATRQILPYLQANARAGSDQDFLAENNYTLYNAKGQQVKPTAVNWLKVTPKNFPYTIRQNPGCGNLLGNIIFHFRNPYGLYLSDASEFREFERPYRALEQGCMHLDRPMRLAAYLLGPDTARAALPTEAECEVAPTPRSFYLMRPVPLHVRYATCAVIAGKLRFYPDVYGQDAILRRQLF</sequence>
<dbReference type="InterPro" id="IPR052905">
    <property type="entry name" value="LD-transpeptidase_YkuD-like"/>
</dbReference>
<dbReference type="CDD" id="cd16913">
    <property type="entry name" value="YkuD_like"/>
    <property type="match status" value="1"/>
</dbReference>
<gene>
    <name evidence="2" type="ORF">ACFQT0_29045</name>
</gene>
<keyword evidence="3" id="KW-1185">Reference proteome</keyword>
<dbReference type="InterPro" id="IPR005490">
    <property type="entry name" value="LD_TPept_cat_dom"/>
</dbReference>
<accession>A0ABW2UFI9</accession>